<name>A0A8J5XWN1_DIALT</name>
<keyword evidence="8" id="KW-1185">Reference proteome</keyword>
<evidence type="ECO:0000256" key="2">
    <source>
        <dbReference type="ARBA" id="ARBA00006718"/>
    </source>
</evidence>
<gene>
    <name evidence="7" type="ORF">KFE25_008204</name>
</gene>
<dbReference type="Proteomes" id="UP000751190">
    <property type="component" value="Unassembled WGS sequence"/>
</dbReference>
<dbReference type="SUPFAM" id="SSF89360">
    <property type="entry name" value="HesB-like domain"/>
    <property type="match status" value="1"/>
</dbReference>
<evidence type="ECO:0000256" key="5">
    <source>
        <dbReference type="ARBA" id="ARBA00023128"/>
    </source>
</evidence>
<dbReference type="InterPro" id="IPR000361">
    <property type="entry name" value="ATAP_core_dom"/>
</dbReference>
<sequence>MMMLGRFGGGATRALAWAGRRGLSSAVESGVHITPGCADRLKSLSSREGAKALRIAVDSGGCSGFQYTFKLEPLETPRGPKDRVFEQDGASIVVDALSLEYLQGATVDYVQEMVKSSFEVVDNPNSEASCGCGTSFSPK</sequence>
<dbReference type="GO" id="GO:0005506">
    <property type="term" value="F:iron ion binding"/>
    <property type="evidence" value="ECO:0007669"/>
    <property type="project" value="TreeGrafter"/>
</dbReference>
<evidence type="ECO:0000313" key="7">
    <source>
        <dbReference type="EMBL" id="KAG8466825.1"/>
    </source>
</evidence>
<evidence type="ECO:0000313" key="8">
    <source>
        <dbReference type="Proteomes" id="UP000751190"/>
    </source>
</evidence>
<evidence type="ECO:0000256" key="1">
    <source>
        <dbReference type="ARBA" id="ARBA00004173"/>
    </source>
</evidence>
<dbReference type="PANTHER" id="PTHR43011:SF1">
    <property type="entry name" value="IRON-SULFUR CLUSTER ASSEMBLY 2 HOMOLOG, MITOCHONDRIAL"/>
    <property type="match status" value="1"/>
</dbReference>
<dbReference type="FunFam" id="2.60.300.12:FF:000006">
    <property type="entry name" value="Iron-sulfur cluster assembly 2 mitochondrial"/>
    <property type="match status" value="1"/>
</dbReference>
<evidence type="ECO:0000256" key="3">
    <source>
        <dbReference type="ARBA" id="ARBA00022723"/>
    </source>
</evidence>
<dbReference type="Gene3D" id="2.60.300.12">
    <property type="entry name" value="HesB-like domain"/>
    <property type="match status" value="1"/>
</dbReference>
<dbReference type="GO" id="GO:0051539">
    <property type="term" value="F:4 iron, 4 sulfur cluster binding"/>
    <property type="evidence" value="ECO:0007669"/>
    <property type="project" value="TreeGrafter"/>
</dbReference>
<dbReference type="Pfam" id="PF01521">
    <property type="entry name" value="Fe-S_biosyn"/>
    <property type="match status" value="1"/>
</dbReference>
<comment type="similarity">
    <text evidence="2">Belongs to the HesB/IscA family.</text>
</comment>
<keyword evidence="4" id="KW-0408">Iron</keyword>
<keyword evidence="3" id="KW-0479">Metal-binding</keyword>
<comment type="subcellular location">
    <subcellularLocation>
        <location evidence="1">Mitochondrion</location>
    </subcellularLocation>
</comment>
<dbReference type="NCBIfam" id="TIGR00049">
    <property type="entry name" value="iron-sulfur cluster assembly accessory protein"/>
    <property type="match status" value="1"/>
</dbReference>
<dbReference type="OrthoDB" id="1938621at2759"/>
<organism evidence="7 8">
    <name type="scientific">Diacronema lutheri</name>
    <name type="common">Unicellular marine alga</name>
    <name type="synonym">Monochrysis lutheri</name>
    <dbReference type="NCBI Taxonomy" id="2081491"/>
    <lineage>
        <taxon>Eukaryota</taxon>
        <taxon>Haptista</taxon>
        <taxon>Haptophyta</taxon>
        <taxon>Pavlovophyceae</taxon>
        <taxon>Pavlovales</taxon>
        <taxon>Pavlovaceae</taxon>
        <taxon>Diacronema</taxon>
    </lineage>
</organism>
<dbReference type="GO" id="GO:0016226">
    <property type="term" value="P:iron-sulfur cluster assembly"/>
    <property type="evidence" value="ECO:0007669"/>
    <property type="project" value="InterPro"/>
</dbReference>
<dbReference type="InterPro" id="IPR035903">
    <property type="entry name" value="HesB-like_dom_sf"/>
</dbReference>
<evidence type="ECO:0000256" key="4">
    <source>
        <dbReference type="ARBA" id="ARBA00023004"/>
    </source>
</evidence>
<keyword evidence="5" id="KW-0496">Mitochondrion</keyword>
<accession>A0A8J5XWN1</accession>
<proteinExistence type="inferred from homology"/>
<dbReference type="AlphaFoldDB" id="A0A8J5XWN1"/>
<reference evidence="7" key="1">
    <citation type="submission" date="2021-05" db="EMBL/GenBank/DDBJ databases">
        <title>The genome of the haptophyte Pavlova lutheri (Diacronema luteri, Pavlovales) - a model for lipid biosynthesis in eukaryotic algae.</title>
        <authorList>
            <person name="Hulatt C.J."/>
            <person name="Posewitz M.C."/>
        </authorList>
    </citation>
    <scope>NUCLEOTIDE SEQUENCE</scope>
    <source>
        <strain evidence="7">NIVA-4/92</strain>
    </source>
</reference>
<dbReference type="EMBL" id="JAGTXO010000007">
    <property type="protein sequence ID" value="KAG8466825.1"/>
    <property type="molecule type" value="Genomic_DNA"/>
</dbReference>
<dbReference type="OMA" id="SFQIHNP"/>
<feature type="domain" description="Core" evidence="6">
    <location>
        <begin position="31"/>
        <end position="133"/>
    </location>
</feature>
<evidence type="ECO:0000259" key="6">
    <source>
        <dbReference type="Pfam" id="PF01521"/>
    </source>
</evidence>
<dbReference type="GO" id="GO:0120510">
    <property type="term" value="C:mitochondrial [4Fe-4S] assembly complex"/>
    <property type="evidence" value="ECO:0007669"/>
    <property type="project" value="UniProtKB-ARBA"/>
</dbReference>
<protein>
    <recommendedName>
        <fullName evidence="6">Core domain-containing protein</fullName>
    </recommendedName>
</protein>
<dbReference type="GO" id="GO:0051537">
    <property type="term" value="F:2 iron, 2 sulfur cluster binding"/>
    <property type="evidence" value="ECO:0007669"/>
    <property type="project" value="TreeGrafter"/>
</dbReference>
<dbReference type="InterPro" id="IPR016092">
    <property type="entry name" value="ATAP"/>
</dbReference>
<comment type="caution">
    <text evidence="7">The sequence shown here is derived from an EMBL/GenBank/DDBJ whole genome shotgun (WGS) entry which is preliminary data.</text>
</comment>
<dbReference type="PANTHER" id="PTHR43011">
    <property type="entry name" value="IRON-SULFUR CLUSTER ASSEMBLY 2 HOMOLOG, MITOCHONDRIAL"/>
    <property type="match status" value="1"/>
</dbReference>